<proteinExistence type="predicted"/>
<sequence length="183" mass="22134">MKNNKGFYLTDIIVKICIFLILINIGFIHITKQNEKKEIKEAKIIIYETFSTYRTKAFYEKQKYIIKLNYLEKKIYISKYNFKPIEILQLPNKLNYTTIFNRDKQDIFIATITENGNVTPSFSTYIFGYDNIAKYRISFYGFEIIKYLKINIYYNKGDKSASYRDIVKYHQSWNKDNLFWKEE</sequence>
<dbReference type="Proteomes" id="UP000515913">
    <property type="component" value="Chromosome"/>
</dbReference>
<evidence type="ECO:0000256" key="1">
    <source>
        <dbReference type="SAM" id="Phobius"/>
    </source>
</evidence>
<dbReference type="RefSeq" id="WP_176838281.1">
    <property type="nucleotide sequence ID" value="NZ_CP060637.1"/>
</dbReference>
<evidence type="ECO:0000313" key="3">
    <source>
        <dbReference type="Proteomes" id="UP000515913"/>
    </source>
</evidence>
<organism evidence="2 3">
    <name type="scientific">Fusobacterium hominis</name>
    <dbReference type="NCBI Taxonomy" id="2764326"/>
    <lineage>
        <taxon>Bacteria</taxon>
        <taxon>Fusobacteriati</taxon>
        <taxon>Fusobacteriota</taxon>
        <taxon>Fusobacteriia</taxon>
        <taxon>Fusobacteriales</taxon>
        <taxon>Fusobacteriaceae</taxon>
        <taxon>Fusobacterium</taxon>
    </lineage>
</organism>
<protein>
    <submittedName>
        <fullName evidence="2">Uncharacterized protein</fullName>
    </submittedName>
</protein>
<dbReference type="EMBL" id="CP060637">
    <property type="protein sequence ID" value="QNM15097.1"/>
    <property type="molecule type" value="Genomic_DNA"/>
</dbReference>
<evidence type="ECO:0000313" key="2">
    <source>
        <dbReference type="EMBL" id="QNM15097.1"/>
    </source>
</evidence>
<accession>A0A7G9GWB5</accession>
<keyword evidence="1" id="KW-0472">Membrane</keyword>
<dbReference type="KEGG" id="fho:H9Q81_09305"/>
<feature type="transmembrane region" description="Helical" evidence="1">
    <location>
        <begin position="12"/>
        <end position="30"/>
    </location>
</feature>
<reference evidence="2 3" key="1">
    <citation type="submission" date="2020-08" db="EMBL/GenBank/DDBJ databases">
        <authorList>
            <person name="Liu C."/>
            <person name="Sun Q."/>
        </authorList>
    </citation>
    <scope>NUCLEOTIDE SEQUENCE [LARGE SCALE GENOMIC DNA]</scope>
    <source>
        <strain evidence="2 3">NSJ-57</strain>
    </source>
</reference>
<keyword evidence="1" id="KW-0812">Transmembrane</keyword>
<keyword evidence="3" id="KW-1185">Reference proteome</keyword>
<gene>
    <name evidence="2" type="ORF">H9Q81_09305</name>
</gene>
<dbReference type="AlphaFoldDB" id="A0A7G9GWB5"/>
<keyword evidence="1" id="KW-1133">Transmembrane helix</keyword>
<name>A0A7G9GWB5_9FUSO</name>